<accession>A0ABU6TNV0</accession>
<feature type="compositionally biased region" description="Basic and acidic residues" evidence="1">
    <location>
        <begin position="195"/>
        <end position="206"/>
    </location>
</feature>
<name>A0ABU6TNV0_9FABA</name>
<evidence type="ECO:0000313" key="2">
    <source>
        <dbReference type="EMBL" id="MED6150064.1"/>
    </source>
</evidence>
<comment type="caution">
    <text evidence="2">The sequence shown here is derived from an EMBL/GenBank/DDBJ whole genome shotgun (WGS) entry which is preliminary data.</text>
</comment>
<sequence>MRVEQNNQFKDFFDRQNTFFEDMRTHSNAYKQRIEDLKVQQHKYVNELKAGQEITNKAVLELKMNQGKHQKELAAYKKEYKEQCKAMKAAMEKQQTQFQTANQYWHKINSNNEEKIDYLCWGVQQINHYLKARLPEDIPEWMRNNVLAGRGRFIDGMSTQQRKCWLGATSTSKKEDNKGKGKAEEEDGDKRGKKKAWEARDKDLNK</sequence>
<feature type="region of interest" description="Disordered" evidence="1">
    <location>
        <begin position="165"/>
        <end position="206"/>
    </location>
</feature>
<protein>
    <recommendedName>
        <fullName evidence="4">F-BAR domain-containing protein</fullName>
    </recommendedName>
</protein>
<dbReference type="Proteomes" id="UP001341840">
    <property type="component" value="Unassembled WGS sequence"/>
</dbReference>
<gene>
    <name evidence="2" type="ORF">PIB30_068592</name>
</gene>
<evidence type="ECO:0008006" key="4">
    <source>
        <dbReference type="Google" id="ProtNLM"/>
    </source>
</evidence>
<reference evidence="2 3" key="1">
    <citation type="journal article" date="2023" name="Plants (Basel)">
        <title>Bridging the Gap: Combining Genomics and Transcriptomics Approaches to Understand Stylosanthes scabra, an Orphan Legume from the Brazilian Caatinga.</title>
        <authorList>
            <person name="Ferreira-Neto J.R.C."/>
            <person name="da Silva M.D."/>
            <person name="Binneck E."/>
            <person name="de Melo N.F."/>
            <person name="da Silva R.H."/>
            <person name="de Melo A.L.T.M."/>
            <person name="Pandolfi V."/>
            <person name="Bustamante F.O."/>
            <person name="Brasileiro-Vidal A.C."/>
            <person name="Benko-Iseppon A.M."/>
        </authorList>
    </citation>
    <scope>NUCLEOTIDE SEQUENCE [LARGE SCALE GENOMIC DNA]</scope>
    <source>
        <tissue evidence="2">Leaves</tissue>
    </source>
</reference>
<proteinExistence type="predicted"/>
<feature type="compositionally biased region" description="Basic and acidic residues" evidence="1">
    <location>
        <begin position="172"/>
        <end position="183"/>
    </location>
</feature>
<keyword evidence="3" id="KW-1185">Reference proteome</keyword>
<evidence type="ECO:0000256" key="1">
    <source>
        <dbReference type="SAM" id="MobiDB-lite"/>
    </source>
</evidence>
<evidence type="ECO:0000313" key="3">
    <source>
        <dbReference type="Proteomes" id="UP001341840"/>
    </source>
</evidence>
<dbReference type="EMBL" id="JASCZI010091359">
    <property type="protein sequence ID" value="MED6150064.1"/>
    <property type="molecule type" value="Genomic_DNA"/>
</dbReference>
<organism evidence="2 3">
    <name type="scientific">Stylosanthes scabra</name>
    <dbReference type="NCBI Taxonomy" id="79078"/>
    <lineage>
        <taxon>Eukaryota</taxon>
        <taxon>Viridiplantae</taxon>
        <taxon>Streptophyta</taxon>
        <taxon>Embryophyta</taxon>
        <taxon>Tracheophyta</taxon>
        <taxon>Spermatophyta</taxon>
        <taxon>Magnoliopsida</taxon>
        <taxon>eudicotyledons</taxon>
        <taxon>Gunneridae</taxon>
        <taxon>Pentapetalae</taxon>
        <taxon>rosids</taxon>
        <taxon>fabids</taxon>
        <taxon>Fabales</taxon>
        <taxon>Fabaceae</taxon>
        <taxon>Papilionoideae</taxon>
        <taxon>50 kb inversion clade</taxon>
        <taxon>dalbergioids sensu lato</taxon>
        <taxon>Dalbergieae</taxon>
        <taxon>Pterocarpus clade</taxon>
        <taxon>Stylosanthes</taxon>
    </lineage>
</organism>